<comment type="caution">
    <text evidence="1">The sequence shown here is derived from an EMBL/GenBank/DDBJ whole genome shotgun (WGS) entry which is preliminary data.</text>
</comment>
<name>A0ACB8B0D1_9AGAM</name>
<gene>
    <name evidence="1" type="ORF">BV22DRAFT_981799</name>
</gene>
<evidence type="ECO:0000313" key="2">
    <source>
        <dbReference type="Proteomes" id="UP000790709"/>
    </source>
</evidence>
<proteinExistence type="predicted"/>
<protein>
    <submittedName>
        <fullName evidence="1">Uncharacterized protein</fullName>
    </submittedName>
</protein>
<evidence type="ECO:0000313" key="1">
    <source>
        <dbReference type="EMBL" id="KAH7918563.1"/>
    </source>
</evidence>
<accession>A0ACB8B0D1</accession>
<feature type="non-terminal residue" evidence="1">
    <location>
        <position position="109"/>
    </location>
</feature>
<dbReference type="Proteomes" id="UP000790709">
    <property type="component" value="Unassembled WGS sequence"/>
</dbReference>
<sequence>MNTVNASTGFSPFQLHLGRSPRLIPPLLPSVPSSPPCVESDAARALISRLQIDVMDAHDSLLAAKTSQAFQANKKRCEDPPILVGDMVMLATKHRRRAYMQNGDGRVAK</sequence>
<dbReference type="EMBL" id="MU266768">
    <property type="protein sequence ID" value="KAH7918563.1"/>
    <property type="molecule type" value="Genomic_DNA"/>
</dbReference>
<reference evidence="1" key="1">
    <citation type="journal article" date="2021" name="New Phytol.">
        <title>Evolutionary innovations through gain and loss of genes in the ectomycorrhizal Boletales.</title>
        <authorList>
            <person name="Wu G."/>
            <person name="Miyauchi S."/>
            <person name="Morin E."/>
            <person name="Kuo A."/>
            <person name="Drula E."/>
            <person name="Varga T."/>
            <person name="Kohler A."/>
            <person name="Feng B."/>
            <person name="Cao Y."/>
            <person name="Lipzen A."/>
            <person name="Daum C."/>
            <person name="Hundley H."/>
            <person name="Pangilinan J."/>
            <person name="Johnson J."/>
            <person name="Barry K."/>
            <person name="LaButti K."/>
            <person name="Ng V."/>
            <person name="Ahrendt S."/>
            <person name="Min B."/>
            <person name="Choi I.G."/>
            <person name="Park H."/>
            <person name="Plett J.M."/>
            <person name="Magnuson J."/>
            <person name="Spatafora J.W."/>
            <person name="Nagy L.G."/>
            <person name="Henrissat B."/>
            <person name="Grigoriev I.V."/>
            <person name="Yang Z.L."/>
            <person name="Xu J."/>
            <person name="Martin F.M."/>
        </authorList>
    </citation>
    <scope>NUCLEOTIDE SEQUENCE</scope>
    <source>
        <strain evidence="1">KUC20120723A-06</strain>
    </source>
</reference>
<keyword evidence="2" id="KW-1185">Reference proteome</keyword>
<organism evidence="1 2">
    <name type="scientific">Leucogyrophana mollusca</name>
    <dbReference type="NCBI Taxonomy" id="85980"/>
    <lineage>
        <taxon>Eukaryota</taxon>
        <taxon>Fungi</taxon>
        <taxon>Dikarya</taxon>
        <taxon>Basidiomycota</taxon>
        <taxon>Agaricomycotina</taxon>
        <taxon>Agaricomycetes</taxon>
        <taxon>Agaricomycetidae</taxon>
        <taxon>Boletales</taxon>
        <taxon>Boletales incertae sedis</taxon>
        <taxon>Leucogyrophana</taxon>
    </lineage>
</organism>